<proteinExistence type="inferred from homology"/>
<keyword evidence="5" id="KW-0349">Heme</keyword>
<dbReference type="EMBL" id="JABDTM020023933">
    <property type="protein sequence ID" value="KAH0814784.1"/>
    <property type="molecule type" value="Genomic_DNA"/>
</dbReference>
<evidence type="ECO:0000256" key="9">
    <source>
        <dbReference type="ARBA" id="ARBA00023002"/>
    </source>
</evidence>
<keyword evidence="6" id="KW-0507">mRNA processing</keyword>
<dbReference type="GO" id="GO:0006397">
    <property type="term" value="P:mRNA processing"/>
    <property type="evidence" value="ECO:0007669"/>
    <property type="project" value="UniProtKB-KW"/>
</dbReference>
<evidence type="ECO:0000256" key="1">
    <source>
        <dbReference type="ARBA" id="ARBA00001971"/>
    </source>
</evidence>
<evidence type="ECO:0000256" key="4">
    <source>
        <dbReference type="ARBA" id="ARBA00010617"/>
    </source>
</evidence>
<name>A0A8J6HHF8_TENMO</name>
<dbReference type="GO" id="GO:0005737">
    <property type="term" value="C:cytoplasm"/>
    <property type="evidence" value="ECO:0007669"/>
    <property type="project" value="TreeGrafter"/>
</dbReference>
<evidence type="ECO:0000256" key="10">
    <source>
        <dbReference type="ARBA" id="ARBA00023004"/>
    </source>
</evidence>
<evidence type="ECO:0000256" key="14">
    <source>
        <dbReference type="SAM" id="MobiDB-lite"/>
    </source>
</evidence>
<dbReference type="Pfam" id="PF08231">
    <property type="entry name" value="SYF2"/>
    <property type="match status" value="1"/>
</dbReference>
<comment type="cofactor">
    <cofactor evidence="1">
        <name>heme</name>
        <dbReference type="ChEBI" id="CHEBI:30413"/>
    </cofactor>
</comment>
<feature type="region of interest" description="Disordered" evidence="14">
    <location>
        <begin position="355"/>
        <end position="380"/>
    </location>
</feature>
<keyword evidence="16" id="KW-1185">Reference proteome</keyword>
<protein>
    <recommendedName>
        <fullName evidence="17">Pre-mRNA-splicing factor SYF2</fullName>
    </recommendedName>
</protein>
<comment type="subcellular location">
    <subcellularLocation>
        <location evidence="2">Nucleus</location>
    </subcellularLocation>
</comment>
<dbReference type="SUPFAM" id="SSF48264">
    <property type="entry name" value="Cytochrome P450"/>
    <property type="match status" value="1"/>
</dbReference>
<dbReference type="InterPro" id="IPR036396">
    <property type="entry name" value="Cyt_P450_sf"/>
</dbReference>
<keyword evidence="11" id="KW-0503">Monooxygenase</keyword>
<dbReference type="GO" id="GO:0005506">
    <property type="term" value="F:iron ion binding"/>
    <property type="evidence" value="ECO:0007669"/>
    <property type="project" value="InterPro"/>
</dbReference>
<evidence type="ECO:0000256" key="7">
    <source>
        <dbReference type="ARBA" id="ARBA00022723"/>
    </source>
</evidence>
<keyword evidence="9" id="KW-0560">Oxidoreductase</keyword>
<sequence length="595" mass="68938">MGKIQGVTATDGELWRIQKKLINRHLHNLGLGKTPMEEMIRDEVVEMLSALRDDGSNVKVDKFIAPGVLNVLWTLTTGARISKNQLDELLDLFEARSKAFDLTGGTLALYPWLRFVAPEWCGFNLIQEINNKLKKLFEKIIEEHRETWHEGRNDDLIYRYISESKAPNKNSAVFNDDQLIMLCLDLFIGGNNNTSGTLDFGFLLMILHPDVQQKVQAQLDTTFSKNHILEYSDRDKLPYVEAVILEIMRFRHVAPLAGPRRVTKDTYLDGYFLPKNTTILLSLHSINNNAEYWKEPENFMPERFLDENGLLLPHEKLLSFGSGKQFLVHRIHHVRGTKLYLICISFRAKTKKMSATEAQGSSTAEPPAPPEANPKTFAEKQRERLQRLRNLHTLRNEARSHNHQEVIAEDARNKLPANWEARKKRAEWILNDQKAREEAAQSGEDYDRKKLLEISAVDAEKIERKKKRKNPDQGFSDFEAATYRQYNRLVRSMGPKDMEKYEEDKQKYGEAFYGGPHVIIHGLHEDRPEAVDNMVKSLENQIAKRNKYSRRRTHNDDADIDYINERNAKFNKKLDRYYGEHTAEIKQNLERGTAV</sequence>
<keyword evidence="7" id="KW-0479">Metal-binding</keyword>
<keyword evidence="8" id="KW-0747">Spliceosome</keyword>
<comment type="similarity">
    <text evidence="3">Belongs to the SYF2 family.</text>
</comment>
<dbReference type="GO" id="GO:0005681">
    <property type="term" value="C:spliceosomal complex"/>
    <property type="evidence" value="ECO:0007669"/>
    <property type="project" value="UniProtKB-KW"/>
</dbReference>
<dbReference type="GO" id="GO:0006805">
    <property type="term" value="P:xenobiotic metabolic process"/>
    <property type="evidence" value="ECO:0007669"/>
    <property type="project" value="TreeGrafter"/>
</dbReference>
<dbReference type="Pfam" id="PF00067">
    <property type="entry name" value="p450"/>
    <property type="match status" value="1"/>
</dbReference>
<dbReference type="PANTHER" id="PTHR24300">
    <property type="entry name" value="CYTOCHROME P450 508A4-RELATED"/>
    <property type="match status" value="1"/>
</dbReference>
<evidence type="ECO:0000256" key="3">
    <source>
        <dbReference type="ARBA" id="ARBA00010028"/>
    </source>
</evidence>
<evidence type="ECO:0000256" key="11">
    <source>
        <dbReference type="ARBA" id="ARBA00023033"/>
    </source>
</evidence>
<dbReference type="InterPro" id="IPR001128">
    <property type="entry name" value="Cyt_P450"/>
</dbReference>
<evidence type="ECO:0000256" key="12">
    <source>
        <dbReference type="ARBA" id="ARBA00023187"/>
    </source>
</evidence>
<accession>A0A8J6HHF8</accession>
<evidence type="ECO:0000313" key="16">
    <source>
        <dbReference type="Proteomes" id="UP000719412"/>
    </source>
</evidence>
<reference evidence="15" key="2">
    <citation type="submission" date="2021-08" db="EMBL/GenBank/DDBJ databases">
        <authorList>
            <person name="Eriksson T."/>
        </authorList>
    </citation>
    <scope>NUCLEOTIDE SEQUENCE</scope>
    <source>
        <strain evidence="15">Stoneville</strain>
        <tissue evidence="15">Whole head</tissue>
    </source>
</reference>
<keyword evidence="12" id="KW-0508">mRNA splicing</keyword>
<evidence type="ECO:0000256" key="8">
    <source>
        <dbReference type="ARBA" id="ARBA00022728"/>
    </source>
</evidence>
<evidence type="ECO:0000313" key="15">
    <source>
        <dbReference type="EMBL" id="KAH0814784.1"/>
    </source>
</evidence>
<dbReference type="GO" id="GO:0008395">
    <property type="term" value="F:steroid hydroxylase activity"/>
    <property type="evidence" value="ECO:0007669"/>
    <property type="project" value="TreeGrafter"/>
</dbReference>
<dbReference type="GO" id="GO:0016712">
    <property type="term" value="F:oxidoreductase activity, acting on paired donors, with incorporation or reduction of molecular oxygen, reduced flavin or flavoprotein as one donor, and incorporation of one atom of oxygen"/>
    <property type="evidence" value="ECO:0007669"/>
    <property type="project" value="TreeGrafter"/>
</dbReference>
<comment type="similarity">
    <text evidence="4">Belongs to the cytochrome P450 family.</text>
</comment>
<evidence type="ECO:0000256" key="5">
    <source>
        <dbReference type="ARBA" id="ARBA00022617"/>
    </source>
</evidence>
<evidence type="ECO:0000256" key="2">
    <source>
        <dbReference type="ARBA" id="ARBA00004123"/>
    </source>
</evidence>
<dbReference type="InterPro" id="IPR050182">
    <property type="entry name" value="Cytochrome_P450_fam2"/>
</dbReference>
<evidence type="ECO:0000256" key="13">
    <source>
        <dbReference type="ARBA" id="ARBA00023242"/>
    </source>
</evidence>
<evidence type="ECO:0000256" key="6">
    <source>
        <dbReference type="ARBA" id="ARBA00022664"/>
    </source>
</evidence>
<dbReference type="Gene3D" id="1.10.630.10">
    <property type="entry name" value="Cytochrome P450"/>
    <property type="match status" value="1"/>
</dbReference>
<keyword evidence="10" id="KW-0408">Iron</keyword>
<dbReference type="GO" id="GO:0020037">
    <property type="term" value="F:heme binding"/>
    <property type="evidence" value="ECO:0007669"/>
    <property type="project" value="InterPro"/>
</dbReference>
<gene>
    <name evidence="15" type="ORF">GEV33_008008</name>
</gene>
<dbReference type="Proteomes" id="UP000719412">
    <property type="component" value="Unassembled WGS sequence"/>
</dbReference>
<dbReference type="AlphaFoldDB" id="A0A8J6HHF8"/>
<dbReference type="PRINTS" id="PR00463">
    <property type="entry name" value="EP450I"/>
</dbReference>
<evidence type="ECO:0008006" key="17">
    <source>
        <dbReference type="Google" id="ProtNLM"/>
    </source>
</evidence>
<dbReference type="GO" id="GO:0008380">
    <property type="term" value="P:RNA splicing"/>
    <property type="evidence" value="ECO:0007669"/>
    <property type="project" value="UniProtKB-KW"/>
</dbReference>
<organism evidence="15 16">
    <name type="scientific">Tenebrio molitor</name>
    <name type="common">Yellow mealworm beetle</name>
    <dbReference type="NCBI Taxonomy" id="7067"/>
    <lineage>
        <taxon>Eukaryota</taxon>
        <taxon>Metazoa</taxon>
        <taxon>Ecdysozoa</taxon>
        <taxon>Arthropoda</taxon>
        <taxon>Hexapoda</taxon>
        <taxon>Insecta</taxon>
        <taxon>Pterygota</taxon>
        <taxon>Neoptera</taxon>
        <taxon>Endopterygota</taxon>
        <taxon>Coleoptera</taxon>
        <taxon>Polyphaga</taxon>
        <taxon>Cucujiformia</taxon>
        <taxon>Tenebrionidae</taxon>
        <taxon>Tenebrio</taxon>
    </lineage>
</organism>
<reference evidence="15" key="1">
    <citation type="journal article" date="2020" name="J Insects Food Feed">
        <title>The yellow mealworm (Tenebrio molitor) genome: a resource for the emerging insects as food and feed industry.</title>
        <authorList>
            <person name="Eriksson T."/>
            <person name="Andere A."/>
            <person name="Kelstrup H."/>
            <person name="Emery V."/>
            <person name="Picard C."/>
        </authorList>
    </citation>
    <scope>NUCLEOTIDE SEQUENCE</scope>
    <source>
        <strain evidence="15">Stoneville</strain>
        <tissue evidence="15">Whole head</tissue>
    </source>
</reference>
<dbReference type="InterPro" id="IPR013260">
    <property type="entry name" value="mRNA_splic_SYF2"/>
</dbReference>
<comment type="caution">
    <text evidence="15">The sequence shown here is derived from an EMBL/GenBank/DDBJ whole genome shotgun (WGS) entry which is preliminary data.</text>
</comment>
<dbReference type="GO" id="GO:0006082">
    <property type="term" value="P:organic acid metabolic process"/>
    <property type="evidence" value="ECO:0007669"/>
    <property type="project" value="TreeGrafter"/>
</dbReference>
<keyword evidence="13" id="KW-0539">Nucleus</keyword>
<dbReference type="PANTHER" id="PTHR24300:SF376">
    <property type="entry name" value="CYTOCHROME P450 15A1"/>
    <property type="match status" value="1"/>
</dbReference>
<dbReference type="InterPro" id="IPR002401">
    <property type="entry name" value="Cyt_P450_E_grp-I"/>
</dbReference>